<proteinExistence type="predicted"/>
<evidence type="ECO:0000313" key="2">
    <source>
        <dbReference type="Proteomes" id="UP000187203"/>
    </source>
</evidence>
<dbReference type="EMBL" id="AWUE01018072">
    <property type="protein sequence ID" value="OMO82782.1"/>
    <property type="molecule type" value="Genomic_DNA"/>
</dbReference>
<dbReference type="Proteomes" id="UP000187203">
    <property type="component" value="Unassembled WGS sequence"/>
</dbReference>
<keyword evidence="2" id="KW-1185">Reference proteome</keyword>
<sequence>MTIHLGKLKGQRLFRYGHYGVLSWDLDVAKLLTYDLLLRKTSPDSLAFVGIGSIMEFEKDVAVKVYSAGEYQESTLHDYRKEVQVQDSSTSPLIPSFVISLESPNFQSQPPAQVRSHYNSGDKGVCARQAMGFQATALIEPEGFSEKFGFSGMIYRSPLQY</sequence>
<name>A0A1R3IJL0_9ROSI</name>
<accession>A0A1R3IJL0</accession>
<gene>
    <name evidence="1" type="ORF">COLO4_22827</name>
</gene>
<comment type="caution">
    <text evidence="1">The sequence shown here is derived from an EMBL/GenBank/DDBJ whole genome shotgun (WGS) entry which is preliminary data.</text>
</comment>
<dbReference type="AlphaFoldDB" id="A0A1R3IJL0"/>
<protein>
    <submittedName>
        <fullName evidence="1">Uncharacterized protein</fullName>
    </submittedName>
</protein>
<evidence type="ECO:0000313" key="1">
    <source>
        <dbReference type="EMBL" id="OMO82782.1"/>
    </source>
</evidence>
<reference evidence="2" key="1">
    <citation type="submission" date="2013-09" db="EMBL/GenBank/DDBJ databases">
        <title>Corchorus olitorius genome sequencing.</title>
        <authorList>
            <person name="Alam M."/>
            <person name="Haque M.S."/>
            <person name="Islam M.S."/>
            <person name="Emdad E.M."/>
            <person name="Islam M.M."/>
            <person name="Ahmed B."/>
            <person name="Halim A."/>
            <person name="Hossen Q.M.M."/>
            <person name="Hossain M.Z."/>
            <person name="Ahmed R."/>
            <person name="Khan M.M."/>
            <person name="Islam R."/>
            <person name="Rashid M.M."/>
            <person name="Khan S.A."/>
            <person name="Rahman M.S."/>
            <person name="Alam M."/>
            <person name="Yahiya A.S."/>
            <person name="Khan M.S."/>
            <person name="Azam M.S."/>
            <person name="Haque T."/>
            <person name="Lashkar M.Z.H."/>
            <person name="Akhand A.I."/>
            <person name="Morshed G."/>
            <person name="Roy S."/>
            <person name="Uddin K.S."/>
            <person name="Rabeya T."/>
            <person name="Hossain A.S."/>
            <person name="Chowdhury A."/>
            <person name="Snigdha A.R."/>
            <person name="Mortoza M.S."/>
            <person name="Matin S.A."/>
            <person name="Hoque S.M.E."/>
            <person name="Islam M.K."/>
            <person name="Roy D.K."/>
            <person name="Haider R."/>
            <person name="Moosa M.M."/>
            <person name="Elias S.M."/>
            <person name="Hasan A.M."/>
            <person name="Jahan S."/>
            <person name="Shafiuddin M."/>
            <person name="Mahmood N."/>
            <person name="Shommy N.S."/>
        </authorList>
    </citation>
    <scope>NUCLEOTIDE SEQUENCE [LARGE SCALE GENOMIC DNA]</scope>
    <source>
        <strain evidence="2">cv. O-4</strain>
    </source>
</reference>
<organism evidence="1 2">
    <name type="scientific">Corchorus olitorius</name>
    <dbReference type="NCBI Taxonomy" id="93759"/>
    <lineage>
        <taxon>Eukaryota</taxon>
        <taxon>Viridiplantae</taxon>
        <taxon>Streptophyta</taxon>
        <taxon>Embryophyta</taxon>
        <taxon>Tracheophyta</taxon>
        <taxon>Spermatophyta</taxon>
        <taxon>Magnoliopsida</taxon>
        <taxon>eudicotyledons</taxon>
        <taxon>Gunneridae</taxon>
        <taxon>Pentapetalae</taxon>
        <taxon>rosids</taxon>
        <taxon>malvids</taxon>
        <taxon>Malvales</taxon>
        <taxon>Malvaceae</taxon>
        <taxon>Grewioideae</taxon>
        <taxon>Apeibeae</taxon>
        <taxon>Corchorus</taxon>
    </lineage>
</organism>